<dbReference type="GO" id="GO:0009060">
    <property type="term" value="P:aerobic respiration"/>
    <property type="evidence" value="ECO:0007669"/>
    <property type="project" value="TreeGrafter"/>
</dbReference>
<feature type="transmembrane region" description="Helical" evidence="5">
    <location>
        <begin position="6"/>
        <end position="23"/>
    </location>
</feature>
<comment type="catalytic activity">
    <reaction evidence="5">
        <text>a quinone + NADH + 5 H(+)(in) = a quinol + NAD(+) + 4 H(+)(out)</text>
        <dbReference type="Rhea" id="RHEA:57888"/>
        <dbReference type="ChEBI" id="CHEBI:15378"/>
        <dbReference type="ChEBI" id="CHEBI:24646"/>
        <dbReference type="ChEBI" id="CHEBI:57540"/>
        <dbReference type="ChEBI" id="CHEBI:57945"/>
        <dbReference type="ChEBI" id="CHEBI:132124"/>
    </reaction>
</comment>
<dbReference type="HAMAP" id="MF_01350">
    <property type="entry name" value="NDH1_NuoH"/>
    <property type="match status" value="1"/>
</dbReference>
<keyword evidence="8" id="KW-1185">Reference proteome</keyword>
<evidence type="ECO:0000313" key="8">
    <source>
        <dbReference type="Proteomes" id="UP000251993"/>
    </source>
</evidence>
<keyword evidence="5" id="KW-1003">Cell membrane</keyword>
<keyword evidence="5" id="KW-0874">Quinone</keyword>
<comment type="subcellular location">
    <subcellularLocation>
        <location evidence="5 6">Cell membrane</location>
        <topology evidence="5 6">Multi-pass membrane protein</topology>
    </subcellularLocation>
    <subcellularLocation>
        <location evidence="1">Membrane</location>
        <topology evidence="1">Multi-pass membrane protein</topology>
    </subcellularLocation>
</comment>
<dbReference type="GO" id="GO:0005886">
    <property type="term" value="C:plasma membrane"/>
    <property type="evidence" value="ECO:0007669"/>
    <property type="project" value="UniProtKB-SubCell"/>
</dbReference>
<gene>
    <name evidence="5" type="primary">nuoH</name>
    <name evidence="7" type="ORF">DR864_07170</name>
</gene>
<dbReference type="Pfam" id="PF00146">
    <property type="entry name" value="NADHdh"/>
    <property type="match status" value="1"/>
</dbReference>
<dbReference type="GO" id="GO:0003954">
    <property type="term" value="F:NADH dehydrogenase activity"/>
    <property type="evidence" value="ECO:0007669"/>
    <property type="project" value="TreeGrafter"/>
</dbReference>
<sequence length="361" mass="40073">MPVTLPIFLIMALSSVVVGVYLERKVSAFIQDRMGPMEVGKWGLLQLIADLLKLLQKEDIVPATADRKLFLLAPLVIFTAIFAGYAVLPLSPDLQGSTTSVGIFYLMTIISVDVIGILMAGWGSNNKFALFGAVRSVAQIISYEIPLGLVILCVVMTAQTLDLQTISYQQGIYSDEITYLFGLKSMGVDITRVGGFLSWNIVRSPFLIIAYIVFFITTLAECNRAPFDIPEGESELVGGFHTEYSGMRWALLFLSEYAMMLLVSLLGAILFLGSWNTPLPNIGPLRLADWTSGAPGTIWGNVTGAFWLIFKAGFAILIQMWVRWTFPRLRVDQLMFLCWKVLTPVALILFLFCGIWRLLTV</sequence>
<dbReference type="InterPro" id="IPR018086">
    <property type="entry name" value="NADH_UbQ_OxRdtase_su1_CS"/>
</dbReference>
<reference evidence="7 8" key="1">
    <citation type="submission" date="2018-07" db="EMBL/GenBank/DDBJ databases">
        <title>Genome sequencing of Runella.</title>
        <authorList>
            <person name="Baek M.-G."/>
            <person name="Yi H."/>
        </authorList>
    </citation>
    <scope>NUCLEOTIDE SEQUENCE [LARGE SCALE GENOMIC DNA]</scope>
    <source>
        <strain evidence="7 8">HYN0085</strain>
    </source>
</reference>
<evidence type="ECO:0000256" key="5">
    <source>
        <dbReference type="HAMAP-Rule" id="MF_01350"/>
    </source>
</evidence>
<dbReference type="EMBL" id="CP030850">
    <property type="protein sequence ID" value="AXE17526.1"/>
    <property type="molecule type" value="Genomic_DNA"/>
</dbReference>
<keyword evidence="5" id="KW-0830">Ubiquinone</keyword>
<dbReference type="Proteomes" id="UP000251993">
    <property type="component" value="Chromosome"/>
</dbReference>
<dbReference type="OrthoDB" id="9803734at2"/>
<dbReference type="GO" id="GO:0048038">
    <property type="term" value="F:quinone binding"/>
    <property type="evidence" value="ECO:0007669"/>
    <property type="project" value="UniProtKB-KW"/>
</dbReference>
<comment type="subunit">
    <text evidence="5">NDH-1 is composed of 14 different subunits. Subunits NuoA, H, J, K, L, M, N constitute the membrane sector of the complex.</text>
</comment>
<feature type="transmembrane region" description="Helical" evidence="5">
    <location>
        <begin position="69"/>
        <end position="90"/>
    </location>
</feature>
<evidence type="ECO:0000256" key="4">
    <source>
        <dbReference type="ARBA" id="ARBA00023136"/>
    </source>
</evidence>
<keyword evidence="5 6" id="KW-0520">NAD</keyword>
<feature type="transmembrane region" description="Helical" evidence="5">
    <location>
        <begin position="143"/>
        <end position="161"/>
    </location>
</feature>
<keyword evidence="5" id="KW-1278">Translocase</keyword>
<dbReference type="PANTHER" id="PTHR11432">
    <property type="entry name" value="NADH DEHYDROGENASE SUBUNIT 1"/>
    <property type="match status" value="1"/>
</dbReference>
<keyword evidence="2 5" id="KW-0812">Transmembrane</keyword>
<keyword evidence="3 5" id="KW-1133">Transmembrane helix</keyword>
<dbReference type="GO" id="GO:0016655">
    <property type="term" value="F:oxidoreductase activity, acting on NAD(P)H, quinone or similar compound as acceptor"/>
    <property type="evidence" value="ECO:0007669"/>
    <property type="project" value="UniProtKB-UniRule"/>
</dbReference>
<evidence type="ECO:0000313" key="7">
    <source>
        <dbReference type="EMBL" id="AXE17526.1"/>
    </source>
</evidence>
<dbReference type="EC" id="7.1.1.-" evidence="5"/>
<dbReference type="AlphaFoldDB" id="A0A344TFV5"/>
<accession>A0A344TFV5</accession>
<comment type="function">
    <text evidence="5">NDH-1 shuttles electrons from NADH, via FMN and iron-sulfur (Fe-S) centers, to quinones in the respiratory chain. The immediate electron acceptor for the enzyme in this species is believed to be ubiquinone. Couples the redox reaction to proton translocation (for every two electrons transferred, four hydrogen ions are translocated across the cytoplasmic membrane), and thus conserves the redox energy in a proton gradient. This subunit may bind ubiquinone.</text>
</comment>
<feature type="transmembrane region" description="Helical" evidence="5">
    <location>
        <begin position="201"/>
        <end position="220"/>
    </location>
</feature>
<feature type="transmembrane region" description="Helical" evidence="5">
    <location>
        <begin position="257"/>
        <end position="278"/>
    </location>
</feature>
<feature type="transmembrane region" description="Helical" evidence="5">
    <location>
        <begin position="334"/>
        <end position="359"/>
    </location>
</feature>
<name>A0A344TFV5_9BACT</name>
<evidence type="ECO:0000256" key="3">
    <source>
        <dbReference type="ARBA" id="ARBA00022989"/>
    </source>
</evidence>
<comment type="similarity">
    <text evidence="5 6">Belongs to the complex I subunit 1 family.</text>
</comment>
<evidence type="ECO:0000256" key="6">
    <source>
        <dbReference type="RuleBase" id="RU000471"/>
    </source>
</evidence>
<dbReference type="KEGG" id="run:DR864_07170"/>
<keyword evidence="4 5" id="KW-0472">Membrane</keyword>
<proteinExistence type="inferred from homology"/>
<dbReference type="RefSeq" id="WP_114066311.1">
    <property type="nucleotide sequence ID" value="NZ_CP030850.1"/>
</dbReference>
<dbReference type="PROSITE" id="PS00668">
    <property type="entry name" value="COMPLEX1_ND1_2"/>
    <property type="match status" value="1"/>
</dbReference>
<dbReference type="InterPro" id="IPR001694">
    <property type="entry name" value="NADH_UbQ_OxRdtase_su1/FPO"/>
</dbReference>
<evidence type="ECO:0000256" key="1">
    <source>
        <dbReference type="ARBA" id="ARBA00004141"/>
    </source>
</evidence>
<evidence type="ECO:0000256" key="2">
    <source>
        <dbReference type="ARBA" id="ARBA00022692"/>
    </source>
</evidence>
<organism evidence="7 8">
    <name type="scientific">Runella rosea</name>
    <dbReference type="NCBI Taxonomy" id="2259595"/>
    <lineage>
        <taxon>Bacteria</taxon>
        <taxon>Pseudomonadati</taxon>
        <taxon>Bacteroidota</taxon>
        <taxon>Cytophagia</taxon>
        <taxon>Cytophagales</taxon>
        <taxon>Spirosomataceae</taxon>
        <taxon>Runella</taxon>
    </lineage>
</organism>
<feature type="transmembrane region" description="Helical" evidence="5">
    <location>
        <begin position="102"/>
        <end position="122"/>
    </location>
</feature>
<protein>
    <recommendedName>
        <fullName evidence="5">NADH-quinone oxidoreductase subunit H</fullName>
        <ecNumber evidence="5">7.1.1.-</ecNumber>
    </recommendedName>
    <alternativeName>
        <fullName evidence="5">NADH dehydrogenase I subunit H</fullName>
    </alternativeName>
    <alternativeName>
        <fullName evidence="5">NDH-1 subunit H</fullName>
    </alternativeName>
</protein>
<feature type="transmembrane region" description="Helical" evidence="5">
    <location>
        <begin position="298"/>
        <end position="322"/>
    </location>
</feature>
<dbReference type="PANTHER" id="PTHR11432:SF3">
    <property type="entry name" value="NADH-UBIQUINONE OXIDOREDUCTASE CHAIN 1"/>
    <property type="match status" value="1"/>
</dbReference>